<dbReference type="Proteomes" id="UP000006727">
    <property type="component" value="Chromosome 3"/>
</dbReference>
<feature type="active site" evidence="9">
    <location>
        <position position="270"/>
    </location>
</feature>
<dbReference type="PANTHER" id="PTHR31321">
    <property type="entry name" value="ACYL-COA THIOESTER HYDROLASE YBHC-RELATED"/>
    <property type="match status" value="1"/>
</dbReference>
<evidence type="ECO:0000256" key="4">
    <source>
        <dbReference type="ARBA" id="ARBA00022801"/>
    </source>
</evidence>
<feature type="signal peptide" evidence="11">
    <location>
        <begin position="1"/>
        <end position="22"/>
    </location>
</feature>
<comment type="function">
    <text evidence="8">Acts in the modification of cell walls via demethylesterification of cell wall pectin.</text>
</comment>
<keyword evidence="11" id="KW-0732">Signal</keyword>
<comment type="similarity">
    <text evidence="2">Belongs to the pectinesterase family.</text>
</comment>
<evidence type="ECO:0000259" key="12">
    <source>
        <dbReference type="Pfam" id="PF01095"/>
    </source>
</evidence>
<evidence type="ECO:0000256" key="5">
    <source>
        <dbReference type="ARBA" id="ARBA00023085"/>
    </source>
</evidence>
<evidence type="ECO:0000256" key="7">
    <source>
        <dbReference type="ARBA" id="ARBA00047928"/>
    </source>
</evidence>
<evidence type="ECO:0000256" key="3">
    <source>
        <dbReference type="ARBA" id="ARBA00013229"/>
    </source>
</evidence>
<keyword evidence="4" id="KW-0378">Hydrolase</keyword>
<feature type="region of interest" description="Disordered" evidence="10">
    <location>
        <begin position="412"/>
        <end position="435"/>
    </location>
</feature>
<dbReference type="GO" id="GO:0045490">
    <property type="term" value="P:pectin catabolic process"/>
    <property type="evidence" value="ECO:0000318"/>
    <property type="project" value="GO_Central"/>
</dbReference>
<dbReference type="PROSITE" id="PS00503">
    <property type="entry name" value="PECTINESTERASE_2"/>
    <property type="match status" value="1"/>
</dbReference>
<dbReference type="EnsemblPlants" id="Pp3c3_32350V3.3">
    <property type="protein sequence ID" value="Pp3c3_32350V3.3"/>
    <property type="gene ID" value="Pp3c3_32350"/>
</dbReference>
<keyword evidence="6" id="KW-0325">Glycoprotein</keyword>
<evidence type="ECO:0000256" key="6">
    <source>
        <dbReference type="ARBA" id="ARBA00023180"/>
    </source>
</evidence>
<reference evidence="13 14" key="2">
    <citation type="journal article" date="2018" name="Plant J.">
        <title>The Physcomitrella patens chromosome-scale assembly reveals moss genome structure and evolution.</title>
        <authorList>
            <person name="Lang D."/>
            <person name="Ullrich K.K."/>
            <person name="Murat F."/>
            <person name="Fuchs J."/>
            <person name="Jenkins J."/>
            <person name="Haas F.B."/>
            <person name="Piednoel M."/>
            <person name="Gundlach H."/>
            <person name="Van Bel M."/>
            <person name="Meyberg R."/>
            <person name="Vives C."/>
            <person name="Morata J."/>
            <person name="Symeonidi A."/>
            <person name="Hiss M."/>
            <person name="Muchero W."/>
            <person name="Kamisugi Y."/>
            <person name="Saleh O."/>
            <person name="Blanc G."/>
            <person name="Decker E.L."/>
            <person name="van Gessel N."/>
            <person name="Grimwood J."/>
            <person name="Hayes R.D."/>
            <person name="Graham S.W."/>
            <person name="Gunter L.E."/>
            <person name="McDaniel S.F."/>
            <person name="Hoernstein S.N.W."/>
            <person name="Larsson A."/>
            <person name="Li F.W."/>
            <person name="Perroud P.F."/>
            <person name="Phillips J."/>
            <person name="Ranjan P."/>
            <person name="Rokshar D.S."/>
            <person name="Rothfels C.J."/>
            <person name="Schneider L."/>
            <person name="Shu S."/>
            <person name="Stevenson D.W."/>
            <person name="Thummler F."/>
            <person name="Tillich M."/>
            <person name="Villarreal Aguilar J.C."/>
            <person name="Widiez T."/>
            <person name="Wong G.K."/>
            <person name="Wymore A."/>
            <person name="Zhang Y."/>
            <person name="Zimmer A.D."/>
            <person name="Quatrano R.S."/>
            <person name="Mayer K.F.X."/>
            <person name="Goodstein D."/>
            <person name="Casacuberta J.M."/>
            <person name="Vandepoele K."/>
            <person name="Reski R."/>
            <person name="Cuming A.C."/>
            <person name="Tuskan G.A."/>
            <person name="Maumus F."/>
            <person name="Salse J."/>
            <person name="Schmutz J."/>
            <person name="Rensing S.A."/>
        </authorList>
    </citation>
    <scope>NUCLEOTIDE SEQUENCE [LARGE SCALE GENOMIC DNA]</scope>
    <source>
        <strain evidence="13 14">cv. Gransden 2004</strain>
    </source>
</reference>
<feature type="domain" description="Pectinesterase catalytic" evidence="12">
    <location>
        <begin position="116"/>
        <end position="403"/>
    </location>
</feature>
<reference evidence="13 14" key="1">
    <citation type="journal article" date="2008" name="Science">
        <title>The Physcomitrella genome reveals evolutionary insights into the conquest of land by plants.</title>
        <authorList>
            <person name="Rensing S."/>
            <person name="Lang D."/>
            <person name="Zimmer A."/>
            <person name="Terry A."/>
            <person name="Salamov A."/>
            <person name="Shapiro H."/>
            <person name="Nishiyama T."/>
            <person name="Perroud P.-F."/>
            <person name="Lindquist E."/>
            <person name="Kamisugi Y."/>
            <person name="Tanahashi T."/>
            <person name="Sakakibara K."/>
            <person name="Fujita T."/>
            <person name="Oishi K."/>
            <person name="Shin-I T."/>
            <person name="Kuroki Y."/>
            <person name="Toyoda A."/>
            <person name="Suzuki Y."/>
            <person name="Hashimoto A."/>
            <person name="Yamaguchi K."/>
            <person name="Sugano A."/>
            <person name="Kohara Y."/>
            <person name="Fujiyama A."/>
            <person name="Anterola A."/>
            <person name="Aoki S."/>
            <person name="Ashton N."/>
            <person name="Barbazuk W.B."/>
            <person name="Barker E."/>
            <person name="Bennetzen J."/>
            <person name="Bezanilla M."/>
            <person name="Blankenship R."/>
            <person name="Cho S.H."/>
            <person name="Dutcher S."/>
            <person name="Estelle M."/>
            <person name="Fawcett J.A."/>
            <person name="Gundlach H."/>
            <person name="Hanada K."/>
            <person name="Heyl A."/>
            <person name="Hicks K.A."/>
            <person name="Hugh J."/>
            <person name="Lohr M."/>
            <person name="Mayer K."/>
            <person name="Melkozernov A."/>
            <person name="Murata T."/>
            <person name="Nelson D."/>
            <person name="Pils B."/>
            <person name="Prigge M."/>
            <person name="Reiss B."/>
            <person name="Renner T."/>
            <person name="Rombauts S."/>
            <person name="Rushton P."/>
            <person name="Sanderfoot A."/>
            <person name="Schween G."/>
            <person name="Shiu S.-H."/>
            <person name="Stueber K."/>
            <person name="Theodoulou F.L."/>
            <person name="Tu H."/>
            <person name="Van de Peer Y."/>
            <person name="Verrier P.J."/>
            <person name="Waters E."/>
            <person name="Wood A."/>
            <person name="Yang L."/>
            <person name="Cove D."/>
            <person name="Cuming A."/>
            <person name="Hasebe M."/>
            <person name="Lucas S."/>
            <person name="Mishler D.B."/>
            <person name="Reski R."/>
            <person name="Grigoriev I."/>
            <person name="Quatrano R.S."/>
            <person name="Boore J.L."/>
        </authorList>
    </citation>
    <scope>NUCLEOTIDE SEQUENCE [LARGE SCALE GENOMIC DNA]</scope>
    <source>
        <strain evidence="13 14">cv. Gransden 2004</strain>
    </source>
</reference>
<dbReference type="FunFam" id="2.160.20.10:FF:000013">
    <property type="entry name" value="Pectinesterase"/>
    <property type="match status" value="1"/>
</dbReference>
<evidence type="ECO:0000256" key="2">
    <source>
        <dbReference type="ARBA" id="ARBA00008891"/>
    </source>
</evidence>
<evidence type="ECO:0000256" key="10">
    <source>
        <dbReference type="SAM" id="MobiDB-lite"/>
    </source>
</evidence>
<proteinExistence type="inferred from homology"/>
<dbReference type="GO" id="GO:0042545">
    <property type="term" value="P:cell wall modification"/>
    <property type="evidence" value="ECO:0007669"/>
    <property type="project" value="InterPro"/>
</dbReference>
<protein>
    <recommendedName>
        <fullName evidence="3">pectinesterase</fullName>
        <ecNumber evidence="3">3.1.1.11</ecNumber>
    </recommendedName>
</protein>
<sequence>MSLLHVTIIAILLVSFPPTITCSRHRLDNHQSTEQIADRQPLRPARDDLASGEFAKWVKRIGEKHMRKQAMRAKAKNNPQLLDLDPSTAEPDLSEIYPGMKQYLDWESVVSSATYIIVDQNGLGQFTGISAALDSIPSDIFRRYRITIQVNAGIYREKVYIGKDKPFITMVGIGNPVIVWDDNKTNANNRTFESATFGVGGDFFMAVNMTFQNSAPAPESGAIGMQAVALRITSDVAVFYRCSILGNQDSLYDHNGRHFFKECFIQGSIDFIFGDGLSIYYRCELNVVPTSSGAVTAQKRQNATDNSGFSFQYCWITGGAGQVYLGRAWGPFSRVVYSFTWMNDIIYAPGWYDWGNYTRQATVYYGQYKCTGPGANQAGRVAWSHELTDLEVVPFLSLSFVDGEAWVPHAKLEPRPGLGAPHSTHRGKGMERGEEERERESLVLWCTSHNPSLVTSQPSTASQPASLQLHPALKQAANLESPPPPPPSQPALALAILSSTSVVVTIVVVVDVVVVVVQGLVMAGRLMALACARPSALPCASPPTTPGITSQHCSQSLPGIAIRRPRLGVRCLDQNAQGLGKQFESDYGLCGNQLKRSQPVNAIFGSDTNSSASASDNDDDLPPAGCSRIKLELKKPLGIAFEEDKFGNVMVGEVIEGGNAYKSGLVDAGDQLIATSAIVYSSEDEYQGVVVRKGMQKVRLNVRGERFETVIAAIGTHPYYIPVLQCSSCFLPFLKYVTFSPAAVMCLYHCAENKPMCTVKVALEFQKCKPVVAESANGSATS</sequence>
<evidence type="ECO:0000313" key="14">
    <source>
        <dbReference type="Proteomes" id="UP000006727"/>
    </source>
</evidence>
<dbReference type="EC" id="3.1.1.11" evidence="3"/>
<keyword evidence="14" id="KW-1185">Reference proteome</keyword>
<organism evidence="13 14">
    <name type="scientific">Physcomitrium patens</name>
    <name type="common">Spreading-leaved earth moss</name>
    <name type="synonym">Physcomitrella patens</name>
    <dbReference type="NCBI Taxonomy" id="3218"/>
    <lineage>
        <taxon>Eukaryota</taxon>
        <taxon>Viridiplantae</taxon>
        <taxon>Streptophyta</taxon>
        <taxon>Embryophyta</taxon>
        <taxon>Bryophyta</taxon>
        <taxon>Bryophytina</taxon>
        <taxon>Bryopsida</taxon>
        <taxon>Funariidae</taxon>
        <taxon>Funariales</taxon>
        <taxon>Funariaceae</taxon>
        <taxon>Physcomitrium</taxon>
    </lineage>
</organism>
<dbReference type="InParanoid" id="A0A7I4DDA8"/>
<evidence type="ECO:0000256" key="11">
    <source>
        <dbReference type="SAM" id="SignalP"/>
    </source>
</evidence>
<evidence type="ECO:0000256" key="1">
    <source>
        <dbReference type="ARBA" id="ARBA00005184"/>
    </source>
</evidence>
<dbReference type="InterPro" id="IPR000070">
    <property type="entry name" value="Pectinesterase_cat"/>
</dbReference>
<comment type="catalytic activity">
    <reaction evidence="7">
        <text>[(1-&gt;4)-alpha-D-galacturonosyl methyl ester](n) + n H2O = [(1-&gt;4)-alpha-D-galacturonosyl](n) + n methanol + n H(+)</text>
        <dbReference type="Rhea" id="RHEA:22380"/>
        <dbReference type="Rhea" id="RHEA-COMP:14570"/>
        <dbReference type="Rhea" id="RHEA-COMP:14573"/>
        <dbReference type="ChEBI" id="CHEBI:15377"/>
        <dbReference type="ChEBI" id="CHEBI:15378"/>
        <dbReference type="ChEBI" id="CHEBI:17790"/>
        <dbReference type="ChEBI" id="CHEBI:140522"/>
        <dbReference type="ChEBI" id="CHEBI:140523"/>
        <dbReference type="EC" id="3.1.1.11"/>
    </reaction>
</comment>
<comment type="pathway">
    <text evidence="1">Glycan metabolism; pectin degradation; 2-dehydro-3-deoxy-D-gluconate from pectin: step 1/5.</text>
</comment>
<evidence type="ECO:0000256" key="9">
    <source>
        <dbReference type="PROSITE-ProRule" id="PRU10040"/>
    </source>
</evidence>
<dbReference type="GO" id="GO:0030599">
    <property type="term" value="F:pectinesterase activity"/>
    <property type="evidence" value="ECO:0000318"/>
    <property type="project" value="GO_Central"/>
</dbReference>
<gene>
    <name evidence="13" type="primary">LOC112280597</name>
</gene>
<keyword evidence="5" id="KW-0063">Aspartyl esterase</keyword>
<reference evidence="13" key="3">
    <citation type="submission" date="2020-12" db="UniProtKB">
        <authorList>
            <consortium name="EnsemblPlants"/>
        </authorList>
    </citation>
    <scope>IDENTIFICATION</scope>
</reference>
<dbReference type="InterPro" id="IPR033131">
    <property type="entry name" value="Pectinesterase_Asp_AS"/>
</dbReference>
<feature type="chain" id="PRO_5029862309" description="pectinesterase" evidence="11">
    <location>
        <begin position="23"/>
        <end position="782"/>
    </location>
</feature>
<dbReference type="PANTHER" id="PTHR31321:SF112">
    <property type="entry name" value="PECTINESTERASE"/>
    <property type="match status" value="1"/>
</dbReference>
<dbReference type="Gene3D" id="2.160.20.10">
    <property type="entry name" value="Single-stranded right-handed beta-helix, Pectin lyase-like"/>
    <property type="match status" value="1"/>
</dbReference>
<dbReference type="InterPro" id="IPR012334">
    <property type="entry name" value="Pectin_lyas_fold"/>
</dbReference>
<accession>A0A7I4DDA8</accession>
<dbReference type="EMBL" id="ABEU02000003">
    <property type="status" value="NOT_ANNOTATED_CDS"/>
    <property type="molecule type" value="Genomic_DNA"/>
</dbReference>
<dbReference type="InterPro" id="IPR011050">
    <property type="entry name" value="Pectin_lyase_fold/virulence"/>
</dbReference>
<dbReference type="SUPFAM" id="SSF51126">
    <property type="entry name" value="Pectin lyase-like"/>
    <property type="match status" value="1"/>
</dbReference>
<evidence type="ECO:0000256" key="8">
    <source>
        <dbReference type="ARBA" id="ARBA00057335"/>
    </source>
</evidence>
<evidence type="ECO:0000313" key="13">
    <source>
        <dbReference type="EnsemblPlants" id="Pp3c3_32350V3.3"/>
    </source>
</evidence>
<dbReference type="Gramene" id="Pp3c3_32350V3.3">
    <property type="protein sequence ID" value="Pp3c3_32350V3.3"/>
    <property type="gene ID" value="Pp3c3_32350"/>
</dbReference>
<dbReference type="UniPathway" id="UPA00545">
    <property type="reaction ID" value="UER00823"/>
</dbReference>
<dbReference type="Pfam" id="PF01095">
    <property type="entry name" value="Pectinesterase"/>
    <property type="match status" value="1"/>
</dbReference>
<name>A0A7I4DDA8_PHYPA</name>
<dbReference type="AlphaFoldDB" id="A0A7I4DDA8"/>